<dbReference type="PROSITE" id="PS50271">
    <property type="entry name" value="ZF_UBP"/>
    <property type="match status" value="1"/>
</dbReference>
<accession>S8DRQ2</accession>
<evidence type="ECO:0000313" key="9">
    <source>
        <dbReference type="EMBL" id="EPS95951.1"/>
    </source>
</evidence>
<dbReference type="SMART" id="SM00290">
    <property type="entry name" value="ZnF_UBP"/>
    <property type="match status" value="1"/>
</dbReference>
<sequence length="535" mass="59895">MCPHTVPYSLDKGHVLERMKALGNWNTRRVHQASRPSKRRKLSLPACGTCQSTLRQFACLQCAFFGCWHNGHVKDHLEDAGHNFCVDVKTGSIYCNECADFVYESAAARTFAIATFDAEEIIGGVRKSRQPFEPWKPNQKERAILQTAIAMPCQARRGLLNLGNTCFMNAILQSFIVNPLLRDFFLSDKHNHLLCKNTDCTCCEVDKLFSEMYSEDEAPYGPASFLATTWRASAELSGYAQQDAHEFFMAALNHIHSTSRGSTKLSCICIVHSTFAGLLQSDVKCGRCGNVTTASDPMLDISLELQDKAGSGHAGHELTLASCLRRFTQPEKLGPNEYACAKCGKASHEANKRLSLRKLPPVLSFQFKRFEHKTGDKTAAQKIEAPVRFPSTINMAPYTSLAMAVREREGKDGTQTSALFSIPGPGSMYEYDLFAVVCHEGQIDNGHYTCFARSQDEWYRFDDDKVSHSSLRACLSSRSQAYMCFYVKKHLDYKPYVTPSYKVAREAEAVKEKRREKEEAAARMREVEAALLATV</sequence>
<dbReference type="eggNOG" id="KOG1867">
    <property type="taxonomic scope" value="Eukaryota"/>
</dbReference>
<evidence type="ECO:0000256" key="3">
    <source>
        <dbReference type="ARBA" id="ARBA00022833"/>
    </source>
</evidence>
<keyword evidence="5" id="KW-0378">Hydrolase</keyword>
<keyword evidence="5" id="KW-0645">Protease</keyword>
<dbReference type="PANTHER" id="PTHR24006:SF937">
    <property type="entry name" value="UBIQUITIN CARBOXYL-TERMINAL HYDROLASE"/>
    <property type="match status" value="1"/>
</dbReference>
<keyword evidence="5" id="KW-0788">Thiol protease</keyword>
<keyword evidence="5" id="KW-0833">Ubl conjugation pathway</keyword>
<dbReference type="AlphaFoldDB" id="S8DRQ2"/>
<evidence type="ECO:0000259" key="8">
    <source>
        <dbReference type="PROSITE" id="PS50271"/>
    </source>
</evidence>
<dbReference type="GO" id="GO:0005829">
    <property type="term" value="C:cytosol"/>
    <property type="evidence" value="ECO:0007669"/>
    <property type="project" value="TreeGrafter"/>
</dbReference>
<dbReference type="STRING" id="743788.S8DRQ2"/>
<dbReference type="OrthoDB" id="289038at2759"/>
<dbReference type="InterPro" id="IPR028889">
    <property type="entry name" value="USP"/>
</dbReference>
<dbReference type="Proteomes" id="UP000015241">
    <property type="component" value="Unassembled WGS sequence"/>
</dbReference>
<dbReference type="Gene3D" id="3.30.40.10">
    <property type="entry name" value="Zinc/RING finger domain, C3HC4 (zinc finger)"/>
    <property type="match status" value="1"/>
</dbReference>
<dbReference type="InterPro" id="IPR001607">
    <property type="entry name" value="Znf_UBP"/>
</dbReference>
<keyword evidence="1" id="KW-0479">Metal-binding</keyword>
<name>S8DRQ2_FOMSC</name>
<dbReference type="InterPro" id="IPR001394">
    <property type="entry name" value="Peptidase_C19_UCH"/>
</dbReference>
<dbReference type="GO" id="GO:0005634">
    <property type="term" value="C:nucleus"/>
    <property type="evidence" value="ECO:0007669"/>
    <property type="project" value="TreeGrafter"/>
</dbReference>
<gene>
    <name evidence="9" type="ORF">FOMPIDRAFT_152388</name>
</gene>
<evidence type="ECO:0000256" key="2">
    <source>
        <dbReference type="ARBA" id="ARBA00022771"/>
    </source>
</evidence>
<feature type="coiled-coil region" evidence="6">
    <location>
        <begin position="503"/>
        <end position="530"/>
    </location>
</feature>
<dbReference type="FunCoup" id="S8DRQ2">
    <property type="interactions" value="210"/>
</dbReference>
<dbReference type="PANTHER" id="PTHR24006">
    <property type="entry name" value="UBIQUITIN CARBOXYL-TERMINAL HYDROLASE"/>
    <property type="match status" value="1"/>
</dbReference>
<dbReference type="GO" id="GO:0016579">
    <property type="term" value="P:protein deubiquitination"/>
    <property type="evidence" value="ECO:0007669"/>
    <property type="project" value="InterPro"/>
</dbReference>
<evidence type="ECO:0000259" key="7">
    <source>
        <dbReference type="PROSITE" id="PS50235"/>
    </source>
</evidence>
<comment type="similarity">
    <text evidence="5">Belongs to the peptidase C19 family.</text>
</comment>
<organism evidence="9 10">
    <name type="scientific">Fomitopsis schrenkii</name>
    <name type="common">Brown rot fungus</name>
    <dbReference type="NCBI Taxonomy" id="2126942"/>
    <lineage>
        <taxon>Eukaryota</taxon>
        <taxon>Fungi</taxon>
        <taxon>Dikarya</taxon>
        <taxon>Basidiomycota</taxon>
        <taxon>Agaricomycotina</taxon>
        <taxon>Agaricomycetes</taxon>
        <taxon>Polyporales</taxon>
        <taxon>Fomitopsis</taxon>
    </lineage>
</organism>
<dbReference type="GO" id="GO:0006508">
    <property type="term" value="P:proteolysis"/>
    <property type="evidence" value="ECO:0007669"/>
    <property type="project" value="UniProtKB-KW"/>
</dbReference>
<dbReference type="GO" id="GO:0008270">
    <property type="term" value="F:zinc ion binding"/>
    <property type="evidence" value="ECO:0007669"/>
    <property type="project" value="UniProtKB-KW"/>
</dbReference>
<feature type="domain" description="USP" evidence="7">
    <location>
        <begin position="157"/>
        <end position="489"/>
    </location>
</feature>
<dbReference type="SUPFAM" id="SSF54001">
    <property type="entry name" value="Cysteine proteinases"/>
    <property type="match status" value="1"/>
</dbReference>
<dbReference type="InterPro" id="IPR013083">
    <property type="entry name" value="Znf_RING/FYVE/PHD"/>
</dbReference>
<dbReference type="SUPFAM" id="SSF57850">
    <property type="entry name" value="RING/U-box"/>
    <property type="match status" value="1"/>
</dbReference>
<keyword evidence="10" id="KW-1185">Reference proteome</keyword>
<dbReference type="EC" id="3.4.19.12" evidence="5"/>
<dbReference type="PROSITE" id="PS00972">
    <property type="entry name" value="USP_1"/>
    <property type="match status" value="1"/>
</dbReference>
<dbReference type="EMBL" id="KE504197">
    <property type="protein sequence ID" value="EPS95951.1"/>
    <property type="molecule type" value="Genomic_DNA"/>
</dbReference>
<dbReference type="InterPro" id="IPR018200">
    <property type="entry name" value="USP_CS"/>
</dbReference>
<evidence type="ECO:0000256" key="6">
    <source>
        <dbReference type="SAM" id="Coils"/>
    </source>
</evidence>
<reference evidence="9 10" key="1">
    <citation type="journal article" date="2012" name="Science">
        <title>The Paleozoic origin of enzymatic lignin decomposition reconstructed from 31 fungal genomes.</title>
        <authorList>
            <person name="Floudas D."/>
            <person name="Binder M."/>
            <person name="Riley R."/>
            <person name="Barry K."/>
            <person name="Blanchette R.A."/>
            <person name="Henrissat B."/>
            <person name="Martinez A.T."/>
            <person name="Otillar R."/>
            <person name="Spatafora J.W."/>
            <person name="Yadav J.S."/>
            <person name="Aerts A."/>
            <person name="Benoit I."/>
            <person name="Boyd A."/>
            <person name="Carlson A."/>
            <person name="Copeland A."/>
            <person name="Coutinho P.M."/>
            <person name="de Vries R.P."/>
            <person name="Ferreira P."/>
            <person name="Findley K."/>
            <person name="Foster B."/>
            <person name="Gaskell J."/>
            <person name="Glotzer D."/>
            <person name="Gorecki P."/>
            <person name="Heitman J."/>
            <person name="Hesse C."/>
            <person name="Hori C."/>
            <person name="Igarashi K."/>
            <person name="Jurgens J.A."/>
            <person name="Kallen N."/>
            <person name="Kersten P."/>
            <person name="Kohler A."/>
            <person name="Kuees U."/>
            <person name="Kumar T.K.A."/>
            <person name="Kuo A."/>
            <person name="LaButti K."/>
            <person name="Larrondo L.F."/>
            <person name="Lindquist E."/>
            <person name="Ling A."/>
            <person name="Lombard V."/>
            <person name="Lucas S."/>
            <person name="Lundell T."/>
            <person name="Martin R."/>
            <person name="McLaughlin D.J."/>
            <person name="Morgenstern I."/>
            <person name="Morin E."/>
            <person name="Murat C."/>
            <person name="Nagy L.G."/>
            <person name="Nolan M."/>
            <person name="Ohm R.A."/>
            <person name="Patyshakuliyeva A."/>
            <person name="Rokas A."/>
            <person name="Ruiz-Duenas F.J."/>
            <person name="Sabat G."/>
            <person name="Salamov A."/>
            <person name="Samejima M."/>
            <person name="Schmutz J."/>
            <person name="Slot J.C."/>
            <person name="St John F."/>
            <person name="Stenlid J."/>
            <person name="Sun H."/>
            <person name="Sun S."/>
            <person name="Syed K."/>
            <person name="Tsang A."/>
            <person name="Wiebenga A."/>
            <person name="Young D."/>
            <person name="Pisabarro A."/>
            <person name="Eastwood D.C."/>
            <person name="Martin F."/>
            <person name="Cullen D."/>
            <person name="Grigoriev I.V."/>
            <person name="Hibbett D.S."/>
        </authorList>
    </citation>
    <scope>NUCLEOTIDE SEQUENCE</scope>
    <source>
        <strain evidence="10">FP-58527</strain>
    </source>
</reference>
<dbReference type="InParanoid" id="S8DRQ2"/>
<evidence type="ECO:0000313" key="10">
    <source>
        <dbReference type="Proteomes" id="UP000015241"/>
    </source>
</evidence>
<dbReference type="InterPro" id="IPR038765">
    <property type="entry name" value="Papain-like_cys_pep_sf"/>
</dbReference>
<evidence type="ECO:0000256" key="5">
    <source>
        <dbReference type="RuleBase" id="RU366025"/>
    </source>
</evidence>
<dbReference type="PROSITE" id="PS50235">
    <property type="entry name" value="USP_3"/>
    <property type="match status" value="1"/>
</dbReference>
<keyword evidence="3" id="KW-0862">Zinc</keyword>
<evidence type="ECO:0000256" key="4">
    <source>
        <dbReference type="PROSITE-ProRule" id="PRU00502"/>
    </source>
</evidence>
<evidence type="ECO:0000256" key="1">
    <source>
        <dbReference type="ARBA" id="ARBA00022723"/>
    </source>
</evidence>
<feature type="domain" description="UBP-type" evidence="8">
    <location>
        <begin position="26"/>
        <end position="124"/>
    </location>
</feature>
<dbReference type="Pfam" id="PF00443">
    <property type="entry name" value="UCH"/>
    <property type="match status" value="1"/>
</dbReference>
<proteinExistence type="inferred from homology"/>
<keyword evidence="6" id="KW-0175">Coiled coil</keyword>
<dbReference type="HOGENOM" id="CLU_008279_11_2_1"/>
<dbReference type="PROSITE" id="PS00973">
    <property type="entry name" value="USP_2"/>
    <property type="match status" value="1"/>
</dbReference>
<protein>
    <recommendedName>
        <fullName evidence="5">Ubiquitin carboxyl-terminal hydrolase</fullName>
        <ecNumber evidence="5">3.4.19.12</ecNumber>
    </recommendedName>
</protein>
<dbReference type="Pfam" id="PF02148">
    <property type="entry name" value="zf-UBP"/>
    <property type="match status" value="1"/>
</dbReference>
<dbReference type="Gene3D" id="3.90.70.10">
    <property type="entry name" value="Cysteine proteinases"/>
    <property type="match status" value="1"/>
</dbReference>
<comment type="catalytic activity">
    <reaction evidence="5">
        <text>Thiol-dependent hydrolysis of ester, thioester, amide, peptide and isopeptide bonds formed by the C-terminal Gly of ubiquitin (a 76-residue protein attached to proteins as an intracellular targeting signal).</text>
        <dbReference type="EC" id="3.4.19.12"/>
    </reaction>
</comment>
<dbReference type="GO" id="GO:0004843">
    <property type="term" value="F:cysteine-type deubiquitinase activity"/>
    <property type="evidence" value="ECO:0007669"/>
    <property type="project" value="UniProtKB-UniRule"/>
</dbReference>
<dbReference type="InterPro" id="IPR050164">
    <property type="entry name" value="Peptidase_C19"/>
</dbReference>
<keyword evidence="2 4" id="KW-0863">Zinc-finger</keyword>